<dbReference type="Proteomes" id="UP000193834">
    <property type="component" value="Unassembled WGS sequence"/>
</dbReference>
<dbReference type="EMBL" id="FXAZ01000007">
    <property type="protein sequence ID" value="SMG56449.1"/>
    <property type="molecule type" value="Genomic_DNA"/>
</dbReference>
<sequence>MPKAPVVDGMSPEAKEKLEWFLAKVYLRLMREQEENNGNLTKKEDVPRSDY</sequence>
<name>A0A1X7LTI5_9BACL</name>
<keyword evidence="2" id="KW-1185">Reference proteome</keyword>
<organism evidence="1 2">
    <name type="scientific">Paenibacillus aquistagni</name>
    <dbReference type="NCBI Taxonomy" id="1852522"/>
    <lineage>
        <taxon>Bacteria</taxon>
        <taxon>Bacillati</taxon>
        <taxon>Bacillota</taxon>
        <taxon>Bacilli</taxon>
        <taxon>Bacillales</taxon>
        <taxon>Paenibacillaceae</taxon>
        <taxon>Paenibacillus</taxon>
    </lineage>
</organism>
<evidence type="ECO:0000313" key="1">
    <source>
        <dbReference type="EMBL" id="SMG56449.1"/>
    </source>
</evidence>
<gene>
    <name evidence="1" type="ORF">SAMN06295960_4128</name>
</gene>
<evidence type="ECO:0000313" key="2">
    <source>
        <dbReference type="Proteomes" id="UP000193834"/>
    </source>
</evidence>
<protein>
    <submittedName>
        <fullName evidence="1">Uncharacterized protein</fullName>
    </submittedName>
</protein>
<accession>A0A1X7LTI5</accession>
<proteinExistence type="predicted"/>
<dbReference type="AlphaFoldDB" id="A0A1X7LTI5"/>
<reference evidence="1 2" key="1">
    <citation type="submission" date="2017-04" db="EMBL/GenBank/DDBJ databases">
        <authorList>
            <person name="Afonso C.L."/>
            <person name="Miller P.J."/>
            <person name="Scott M.A."/>
            <person name="Spackman E."/>
            <person name="Goraichik I."/>
            <person name="Dimitrov K.M."/>
            <person name="Suarez D.L."/>
            <person name="Swayne D.E."/>
        </authorList>
    </citation>
    <scope>NUCLEOTIDE SEQUENCE [LARGE SCALE GENOMIC DNA]</scope>
    <source>
        <strain evidence="1 2">11</strain>
    </source>
</reference>